<feature type="region of interest" description="Disordered" evidence="2">
    <location>
        <begin position="467"/>
        <end position="486"/>
    </location>
</feature>
<feature type="compositionally biased region" description="Basic and acidic residues" evidence="2">
    <location>
        <begin position="407"/>
        <end position="424"/>
    </location>
</feature>
<feature type="compositionally biased region" description="Polar residues" evidence="2">
    <location>
        <begin position="1449"/>
        <end position="1465"/>
    </location>
</feature>
<dbReference type="InterPro" id="IPR054127">
    <property type="entry name" value="Pcf11_C"/>
</dbReference>
<dbReference type="SMART" id="SM00582">
    <property type="entry name" value="RPR"/>
    <property type="match status" value="1"/>
</dbReference>
<feature type="compositionally biased region" description="Polar residues" evidence="2">
    <location>
        <begin position="288"/>
        <end position="297"/>
    </location>
</feature>
<dbReference type="GO" id="GO:0005737">
    <property type="term" value="C:cytoplasm"/>
    <property type="evidence" value="ECO:0007669"/>
    <property type="project" value="TreeGrafter"/>
</dbReference>
<feature type="compositionally biased region" description="Acidic residues" evidence="2">
    <location>
        <begin position="599"/>
        <end position="608"/>
    </location>
</feature>
<accession>A0A9P0BDI4</accession>
<dbReference type="PROSITE" id="PS51391">
    <property type="entry name" value="CID"/>
    <property type="match status" value="1"/>
</dbReference>
<feature type="region of interest" description="Disordered" evidence="2">
    <location>
        <begin position="950"/>
        <end position="1001"/>
    </location>
</feature>
<evidence type="ECO:0000259" key="3">
    <source>
        <dbReference type="PROSITE" id="PS50179"/>
    </source>
</evidence>
<feature type="coiled-coil region" evidence="1">
    <location>
        <begin position="171"/>
        <end position="198"/>
    </location>
</feature>
<dbReference type="GO" id="GO:0031124">
    <property type="term" value="P:mRNA 3'-end processing"/>
    <property type="evidence" value="ECO:0007669"/>
    <property type="project" value="InterPro"/>
</dbReference>
<feature type="domain" description="CID" evidence="4">
    <location>
        <begin position="2"/>
        <end position="130"/>
    </location>
</feature>
<feature type="compositionally biased region" description="Basic and acidic residues" evidence="2">
    <location>
        <begin position="628"/>
        <end position="650"/>
    </location>
</feature>
<dbReference type="InterPro" id="IPR047415">
    <property type="entry name" value="Pcf11_CID"/>
</dbReference>
<feature type="compositionally biased region" description="Basic and acidic residues" evidence="2">
    <location>
        <begin position="343"/>
        <end position="369"/>
    </location>
</feature>
<organism evidence="5 6">
    <name type="scientific">Brassicogethes aeneus</name>
    <name type="common">Rape pollen beetle</name>
    <name type="synonym">Meligethes aeneus</name>
    <dbReference type="NCBI Taxonomy" id="1431903"/>
    <lineage>
        <taxon>Eukaryota</taxon>
        <taxon>Metazoa</taxon>
        <taxon>Ecdysozoa</taxon>
        <taxon>Arthropoda</taxon>
        <taxon>Hexapoda</taxon>
        <taxon>Insecta</taxon>
        <taxon>Pterygota</taxon>
        <taxon>Neoptera</taxon>
        <taxon>Endopterygota</taxon>
        <taxon>Coleoptera</taxon>
        <taxon>Polyphaga</taxon>
        <taxon>Cucujiformia</taxon>
        <taxon>Nitidulidae</taxon>
        <taxon>Meligethinae</taxon>
        <taxon>Brassicogethes</taxon>
    </lineage>
</organism>
<name>A0A9P0BDI4_BRAAE</name>
<feature type="region of interest" description="Disordered" evidence="2">
    <location>
        <begin position="1314"/>
        <end position="1393"/>
    </location>
</feature>
<evidence type="ECO:0000256" key="2">
    <source>
        <dbReference type="SAM" id="MobiDB-lite"/>
    </source>
</evidence>
<feature type="compositionally biased region" description="Polar residues" evidence="2">
    <location>
        <begin position="1036"/>
        <end position="1050"/>
    </location>
</feature>
<dbReference type="PROSITE" id="PS50179">
    <property type="entry name" value="VHS"/>
    <property type="match status" value="1"/>
</dbReference>
<dbReference type="PANTHER" id="PTHR15921">
    <property type="entry name" value="PRE-MRNA CLEAVAGE COMPLEX II"/>
    <property type="match status" value="1"/>
</dbReference>
<dbReference type="Proteomes" id="UP001154078">
    <property type="component" value="Chromosome 7"/>
</dbReference>
<feature type="region of interest" description="Disordered" evidence="2">
    <location>
        <begin position="1024"/>
        <end position="1053"/>
    </location>
</feature>
<protein>
    <recommendedName>
        <fullName evidence="7">Pre-mRNA cleavage complex 2 protein Pcf11</fullName>
    </recommendedName>
</protein>
<feature type="compositionally biased region" description="Basic residues" evidence="2">
    <location>
        <begin position="370"/>
        <end position="380"/>
    </location>
</feature>
<feature type="compositionally biased region" description="Basic and acidic residues" evidence="2">
    <location>
        <begin position="609"/>
        <end position="621"/>
    </location>
</feature>
<feature type="domain" description="VHS" evidence="3">
    <location>
        <begin position="25"/>
        <end position="114"/>
    </location>
</feature>
<feature type="compositionally biased region" description="Acidic residues" evidence="2">
    <location>
        <begin position="1351"/>
        <end position="1364"/>
    </location>
</feature>
<keyword evidence="6" id="KW-1185">Reference proteome</keyword>
<dbReference type="SUPFAM" id="SSF48464">
    <property type="entry name" value="ENTH/VHS domain"/>
    <property type="match status" value="1"/>
</dbReference>
<evidence type="ECO:0000313" key="6">
    <source>
        <dbReference type="Proteomes" id="UP001154078"/>
    </source>
</evidence>
<dbReference type="InterPro" id="IPR006569">
    <property type="entry name" value="CID_dom"/>
</dbReference>
<feature type="region of interest" description="Disordered" evidence="2">
    <location>
        <begin position="1507"/>
        <end position="1537"/>
    </location>
</feature>
<feature type="compositionally biased region" description="Polar residues" evidence="2">
    <location>
        <begin position="980"/>
        <end position="1001"/>
    </location>
</feature>
<dbReference type="GO" id="GO:0000993">
    <property type="term" value="F:RNA polymerase II complex binding"/>
    <property type="evidence" value="ECO:0007669"/>
    <property type="project" value="InterPro"/>
</dbReference>
<feature type="compositionally biased region" description="Low complexity" evidence="2">
    <location>
        <begin position="309"/>
        <end position="326"/>
    </location>
</feature>
<evidence type="ECO:0000259" key="4">
    <source>
        <dbReference type="PROSITE" id="PS51391"/>
    </source>
</evidence>
<reference evidence="5" key="1">
    <citation type="submission" date="2021-12" db="EMBL/GenBank/DDBJ databases">
        <authorList>
            <person name="King R."/>
        </authorList>
    </citation>
    <scope>NUCLEOTIDE SEQUENCE</scope>
</reference>
<feature type="region of interest" description="Disordered" evidence="2">
    <location>
        <begin position="255"/>
        <end position="453"/>
    </location>
</feature>
<feature type="compositionally biased region" description="Basic and acidic residues" evidence="2">
    <location>
        <begin position="1333"/>
        <end position="1350"/>
    </location>
</feature>
<dbReference type="Pfam" id="PF21936">
    <property type="entry name" value="Pcf11_C"/>
    <property type="match status" value="1"/>
</dbReference>
<sequence>MSSEEIKAEYTSSLADLTFNSKPLINVLTMLAEENLQNASDIVEAIETHLSKVHTDVKLPILYLMDCIVKNVGGIYKELFSQNVVSTFCNVFKVVDEKTRAEMYKLRQTWNDQFPQKKLYAIDVQINLLDPAWPVTAQPPSNVHIHFNPKFLKNEKPTKILKNDGASVDHNKLLEMQKDLLEKKKGLLEMQKKKIELELAQVNLRVTGANIVTKDPRKAYGNQINKLNSLHQKIPSNPNAPKISPVSSALISAANKRPVTRDPRLQKMQSQANKEENVQIKVTRTDPRLNNVSSNKKSPPKIKQDKINKSPSKSSSDSLKSSSNSSLEAEDKKKSPSKNKKKDKYEEKRKDSDKRSKKVDVAAFKDAKSSKSRNYVRRNRSPSPPSPEDVPQHQDVDLRASLGPPEKQLRLQSDDKSVSKDVDLRQLPAMIGKKRPSTEALDGSNPKKSKTEVFDILFGNEDTDLRKLPSVVNDRPPTPPPPIISNKINDVVEINSPPKKNDKLDAIRAKLANATNRDKIFAKSFHKKKLAASSEENKPQIIISQDDEQDIKDGKITKEQESRILNQIIMQMEKSKLIEAKKKDLDESVINISTQSISDDDLDESYNSEDERERERFKKEVYGVGGKDNGDKEDRGHEKGQQFPKFREQRWQQGGHWRGSGRRGRHWENPVMHPGPQALAPRPGARPWLNPPNSAWRPLGAPRFDFHPPSVDNDDSRQSPEISAADLVVGPVNQEDIKNINIDGTPRDIRYYDEVAVVFMNWDDPREIGFQDGMRGLSFNDAESYMLSFNEPYKEVNVNGGVCQVRLGVPCREIFINHKPYECYFGGPGITIDLEGVKTLVKLEGPPPQVKIGPSKRTDLVAGRISLIIDAKIIVPVFLDAKPQHFTLDGETHTLKFVDSLQTVLINDCPFNVEFGGLPKPVQIHGKKHFIRFSVLPRGVRPGRVRLQGMAGARGLSPPPVSIHDDMQQNSSRDGFDMQPNFSNNANQRMDSPDRNSNSPNIFQNILQQSNHLDLLSSVISSASNEKGTSGGYQVENFNQTNSDNQQKTSAEAAPANSINPLNINDLFQKLVQSGIVATSPFKENAKPKVRLDQQILDNKPRRSPMENLKMVSFSKPETLKSRQGSLYGVLYSGMQCSSCGMRFPPEQTTHYSQHLDWHFRQNRKGKKNIRVASSRRWYYSLSDWKNYEEIEDLEEREKNFFDQQATQAEGAENDAEEEVEIPTIPADPDVTKDYCEVCKDKFDQFFNEEKEEWHFRNAMKIEENYYHPLCYEDHLRSLQEVTLDESQIDVSATKEEENKELIPGLQIILDDDDVESVHNSNSEVIIDESDDEKDKNEPDVDGEESKDMFEDPPQEDDDDDVILNEEAPVKIVIDDDDDDDELHREQENNVGNKKVTVKKEKIEIDDGFEDVGGVVSLPNGGHIKIKAEPVDLDENPLDITDPELGGSLTENNGELESPQKESTVSAHPTFLTSIDGNVELNSNVAATASKGIKINISKPLSVIAPKETSRDAGEGLVDPTEGLIDPSQPLPPGEEPVQLNLKPALQGVALRKMPPVAKGAELSGLCSIM</sequence>
<dbReference type="OrthoDB" id="343582at2759"/>
<dbReference type="InterPro" id="IPR008942">
    <property type="entry name" value="ENTH_VHS"/>
</dbReference>
<dbReference type="Gene3D" id="1.25.40.90">
    <property type="match status" value="1"/>
</dbReference>
<dbReference type="GO" id="GO:0043130">
    <property type="term" value="F:ubiquitin binding"/>
    <property type="evidence" value="ECO:0007669"/>
    <property type="project" value="InterPro"/>
</dbReference>
<dbReference type="PANTHER" id="PTHR15921:SF3">
    <property type="entry name" value="PRE-MRNA CLEAVAGE COMPLEX 2 PROTEIN PCF11"/>
    <property type="match status" value="1"/>
</dbReference>
<dbReference type="EMBL" id="OV121138">
    <property type="protein sequence ID" value="CAH0560740.1"/>
    <property type="molecule type" value="Genomic_DNA"/>
</dbReference>
<keyword evidence="1" id="KW-0175">Coiled coil</keyword>
<evidence type="ECO:0000256" key="1">
    <source>
        <dbReference type="SAM" id="Coils"/>
    </source>
</evidence>
<dbReference type="GO" id="GO:0005849">
    <property type="term" value="C:mRNA cleavage factor complex"/>
    <property type="evidence" value="ECO:0007669"/>
    <property type="project" value="TreeGrafter"/>
</dbReference>
<dbReference type="GO" id="GO:0006369">
    <property type="term" value="P:termination of RNA polymerase II transcription"/>
    <property type="evidence" value="ECO:0007669"/>
    <property type="project" value="InterPro"/>
</dbReference>
<gene>
    <name evidence="5" type="ORF">MELIAE_LOCUS10448</name>
</gene>
<evidence type="ECO:0008006" key="7">
    <source>
        <dbReference type="Google" id="ProtNLM"/>
    </source>
</evidence>
<dbReference type="Pfam" id="PF04818">
    <property type="entry name" value="CID"/>
    <property type="match status" value="1"/>
</dbReference>
<dbReference type="GO" id="GO:0035091">
    <property type="term" value="F:phosphatidylinositol binding"/>
    <property type="evidence" value="ECO:0007669"/>
    <property type="project" value="InterPro"/>
</dbReference>
<evidence type="ECO:0000313" key="5">
    <source>
        <dbReference type="EMBL" id="CAH0560740.1"/>
    </source>
</evidence>
<feature type="compositionally biased region" description="Basic and acidic residues" evidence="2">
    <location>
        <begin position="273"/>
        <end position="287"/>
    </location>
</feature>
<dbReference type="CDD" id="cd16982">
    <property type="entry name" value="CID_Pcf11"/>
    <property type="match status" value="1"/>
</dbReference>
<feature type="region of interest" description="Disordered" evidence="2">
    <location>
        <begin position="599"/>
        <end position="719"/>
    </location>
</feature>
<dbReference type="InterPro" id="IPR002014">
    <property type="entry name" value="VHS_dom"/>
</dbReference>
<proteinExistence type="predicted"/>
<dbReference type="GO" id="GO:0003729">
    <property type="term" value="F:mRNA binding"/>
    <property type="evidence" value="ECO:0007669"/>
    <property type="project" value="InterPro"/>
</dbReference>
<feature type="region of interest" description="Disordered" evidence="2">
    <location>
        <begin position="1428"/>
        <end position="1465"/>
    </location>
</feature>
<dbReference type="InterPro" id="IPR045154">
    <property type="entry name" value="PCF11-like"/>
</dbReference>